<sequence length="68" mass="8071">MKNMSVVKKEAKELIDRLPDKITRDDIIYELYVKKKLEVALKATKEGKVESHEEIKKRFIYNCACREI</sequence>
<evidence type="ECO:0000313" key="2">
    <source>
        <dbReference type="Proteomes" id="UP000178943"/>
    </source>
</evidence>
<organism evidence="1 2">
    <name type="scientific">Candidatus Fischerbacteria bacterium RBG_13_37_8</name>
    <dbReference type="NCBI Taxonomy" id="1817863"/>
    <lineage>
        <taxon>Bacteria</taxon>
        <taxon>Candidatus Fischeribacteriota</taxon>
    </lineage>
</organism>
<gene>
    <name evidence="1" type="ORF">A2Y62_05800</name>
</gene>
<comment type="caution">
    <text evidence="1">The sequence shown here is derived from an EMBL/GenBank/DDBJ whole genome shotgun (WGS) entry which is preliminary data.</text>
</comment>
<name>A0A1F5VDA7_9BACT</name>
<reference evidence="1 2" key="1">
    <citation type="journal article" date="2016" name="Nat. Commun.">
        <title>Thousands of microbial genomes shed light on interconnected biogeochemical processes in an aquifer system.</title>
        <authorList>
            <person name="Anantharaman K."/>
            <person name="Brown C.T."/>
            <person name="Hug L.A."/>
            <person name="Sharon I."/>
            <person name="Castelle C.J."/>
            <person name="Probst A.J."/>
            <person name="Thomas B.C."/>
            <person name="Singh A."/>
            <person name="Wilkins M.J."/>
            <person name="Karaoz U."/>
            <person name="Brodie E.L."/>
            <person name="Williams K.H."/>
            <person name="Hubbard S.S."/>
            <person name="Banfield J.F."/>
        </authorList>
    </citation>
    <scope>NUCLEOTIDE SEQUENCE [LARGE SCALE GENOMIC DNA]</scope>
</reference>
<proteinExistence type="predicted"/>
<dbReference type="AlphaFoldDB" id="A0A1F5VDA7"/>
<protein>
    <submittedName>
        <fullName evidence="1">Uncharacterized protein</fullName>
    </submittedName>
</protein>
<dbReference type="Proteomes" id="UP000178943">
    <property type="component" value="Unassembled WGS sequence"/>
</dbReference>
<evidence type="ECO:0000313" key="1">
    <source>
        <dbReference type="EMBL" id="OGF61385.1"/>
    </source>
</evidence>
<dbReference type="EMBL" id="MFGW01000197">
    <property type="protein sequence ID" value="OGF61385.1"/>
    <property type="molecule type" value="Genomic_DNA"/>
</dbReference>
<accession>A0A1F5VDA7</accession>